<sequence>MSGQTGEPSAVRRGRTSISKRSLQRVTTALGAETLNVPATLVDVELADHEAELVLSMKAPIGVTATWAAPGGDPGGDLISRVATARQLIADRVTELTGHSVSRIDFRLTGLHPIREKRLG</sequence>
<reference evidence="2 3" key="1">
    <citation type="submission" date="2020-08" db="EMBL/GenBank/DDBJ databases">
        <title>Sequencing the genomes of 1000 actinobacteria strains.</title>
        <authorList>
            <person name="Klenk H.-P."/>
        </authorList>
    </citation>
    <scope>NUCLEOTIDE SEQUENCE [LARGE SCALE GENOMIC DNA]</scope>
    <source>
        <strain evidence="2 3">DSM 22826</strain>
    </source>
</reference>
<gene>
    <name evidence="2" type="ORF">E9229_001587</name>
</gene>
<evidence type="ECO:0000313" key="2">
    <source>
        <dbReference type="EMBL" id="MBB2995396.1"/>
    </source>
</evidence>
<dbReference type="RefSeq" id="WP_183510662.1">
    <property type="nucleotide sequence ID" value="NZ_BAABGK010000090.1"/>
</dbReference>
<accession>A0A839QN21</accession>
<organism evidence="2 3">
    <name type="scientific">Paeniglutamicibacter cryotolerans</name>
    <dbReference type="NCBI Taxonomy" id="670079"/>
    <lineage>
        <taxon>Bacteria</taxon>
        <taxon>Bacillati</taxon>
        <taxon>Actinomycetota</taxon>
        <taxon>Actinomycetes</taxon>
        <taxon>Micrococcales</taxon>
        <taxon>Micrococcaceae</taxon>
        <taxon>Paeniglutamicibacter</taxon>
    </lineage>
</organism>
<protein>
    <submittedName>
        <fullName evidence="2">Uncharacterized protein</fullName>
    </submittedName>
</protein>
<dbReference type="EMBL" id="JACHVS010000001">
    <property type="protein sequence ID" value="MBB2995396.1"/>
    <property type="molecule type" value="Genomic_DNA"/>
</dbReference>
<dbReference type="AlphaFoldDB" id="A0A839QN21"/>
<feature type="region of interest" description="Disordered" evidence="1">
    <location>
        <begin position="1"/>
        <end position="20"/>
    </location>
</feature>
<proteinExistence type="predicted"/>
<name>A0A839QN21_9MICC</name>
<evidence type="ECO:0000313" key="3">
    <source>
        <dbReference type="Proteomes" id="UP000523000"/>
    </source>
</evidence>
<keyword evidence="3" id="KW-1185">Reference proteome</keyword>
<comment type="caution">
    <text evidence="2">The sequence shown here is derived from an EMBL/GenBank/DDBJ whole genome shotgun (WGS) entry which is preliminary data.</text>
</comment>
<dbReference type="Proteomes" id="UP000523000">
    <property type="component" value="Unassembled WGS sequence"/>
</dbReference>
<evidence type="ECO:0000256" key="1">
    <source>
        <dbReference type="SAM" id="MobiDB-lite"/>
    </source>
</evidence>